<dbReference type="GO" id="GO:0003735">
    <property type="term" value="F:structural constituent of ribosome"/>
    <property type="evidence" value="ECO:0007669"/>
    <property type="project" value="InterPro"/>
</dbReference>
<dbReference type="Pfam" id="PF01783">
    <property type="entry name" value="Ribosomal_L32p"/>
    <property type="match status" value="1"/>
</dbReference>
<dbReference type="InterPro" id="IPR011332">
    <property type="entry name" value="Ribosomal_zn-bd"/>
</dbReference>
<name>A0A235BVN2_UNCW3</name>
<keyword evidence="3 5" id="KW-0687">Ribonucleoprotein</keyword>
<evidence type="ECO:0000256" key="4">
    <source>
        <dbReference type="ARBA" id="ARBA00035178"/>
    </source>
</evidence>
<evidence type="ECO:0000256" key="5">
    <source>
        <dbReference type="HAMAP-Rule" id="MF_00340"/>
    </source>
</evidence>
<evidence type="ECO:0000256" key="2">
    <source>
        <dbReference type="ARBA" id="ARBA00022980"/>
    </source>
</evidence>
<organism evidence="7 8">
    <name type="scientific">candidate division WOR-3 bacterium JGI_Cruoil_03_44_89</name>
    <dbReference type="NCBI Taxonomy" id="1973748"/>
    <lineage>
        <taxon>Bacteria</taxon>
        <taxon>Bacteria division WOR-3</taxon>
    </lineage>
</organism>
<comment type="caution">
    <text evidence="7">The sequence shown here is derived from an EMBL/GenBank/DDBJ whole genome shotgun (WGS) entry which is preliminary data.</text>
</comment>
<dbReference type="Proteomes" id="UP000215215">
    <property type="component" value="Unassembled WGS sequence"/>
</dbReference>
<dbReference type="InterPro" id="IPR044957">
    <property type="entry name" value="Ribosomal_bL32_bact"/>
</dbReference>
<evidence type="ECO:0000256" key="1">
    <source>
        <dbReference type="ARBA" id="ARBA00008560"/>
    </source>
</evidence>
<accession>A0A235BVN2</accession>
<evidence type="ECO:0000313" key="7">
    <source>
        <dbReference type="EMBL" id="OYD16286.1"/>
    </source>
</evidence>
<dbReference type="InterPro" id="IPR002677">
    <property type="entry name" value="Ribosomal_bL32"/>
</dbReference>
<reference evidence="7 8" key="1">
    <citation type="submission" date="2017-07" db="EMBL/GenBank/DDBJ databases">
        <title>Recovery of genomes from metagenomes via a dereplication, aggregation, and scoring strategy.</title>
        <authorList>
            <person name="Sieber C.M."/>
            <person name="Probst A.J."/>
            <person name="Sharrar A."/>
            <person name="Thomas B.C."/>
            <person name="Hess M."/>
            <person name="Tringe S.G."/>
            <person name="Banfield J.F."/>
        </authorList>
    </citation>
    <scope>NUCLEOTIDE SEQUENCE [LARGE SCALE GENOMIC DNA]</scope>
    <source>
        <strain evidence="7">JGI_Cruoil_03_44_89</strain>
    </source>
</reference>
<feature type="compositionally biased region" description="Basic residues" evidence="6">
    <location>
        <begin position="1"/>
        <end position="20"/>
    </location>
</feature>
<dbReference type="GO" id="GO:0006412">
    <property type="term" value="P:translation"/>
    <property type="evidence" value="ECO:0007669"/>
    <property type="project" value="UniProtKB-UniRule"/>
</dbReference>
<feature type="region of interest" description="Disordered" evidence="6">
    <location>
        <begin position="1"/>
        <end position="21"/>
    </location>
</feature>
<dbReference type="PANTHER" id="PTHR35534">
    <property type="entry name" value="50S RIBOSOMAL PROTEIN L32"/>
    <property type="match status" value="1"/>
</dbReference>
<sequence>MAVPKRRNSKTRGRKRRTHWKQSMTQLIRCPNCHQLIPPHTVCPNCHYYMGKERTL</sequence>
<dbReference type="EMBL" id="NOZQ01000073">
    <property type="protein sequence ID" value="OYD16286.1"/>
    <property type="molecule type" value="Genomic_DNA"/>
</dbReference>
<dbReference type="PANTHER" id="PTHR35534:SF1">
    <property type="entry name" value="LARGE RIBOSOMAL SUBUNIT PROTEIN BL32"/>
    <property type="match status" value="1"/>
</dbReference>
<dbReference type="NCBIfam" id="TIGR01031">
    <property type="entry name" value="rpmF_bact"/>
    <property type="match status" value="1"/>
</dbReference>
<evidence type="ECO:0000256" key="6">
    <source>
        <dbReference type="SAM" id="MobiDB-lite"/>
    </source>
</evidence>
<protein>
    <recommendedName>
        <fullName evidence="4 5">Large ribosomal subunit protein bL32</fullName>
    </recommendedName>
</protein>
<dbReference type="SUPFAM" id="SSF57829">
    <property type="entry name" value="Zn-binding ribosomal proteins"/>
    <property type="match status" value="1"/>
</dbReference>
<dbReference type="GO" id="GO:0015934">
    <property type="term" value="C:large ribosomal subunit"/>
    <property type="evidence" value="ECO:0007669"/>
    <property type="project" value="InterPro"/>
</dbReference>
<evidence type="ECO:0000256" key="3">
    <source>
        <dbReference type="ARBA" id="ARBA00023274"/>
    </source>
</evidence>
<dbReference type="AlphaFoldDB" id="A0A235BVN2"/>
<keyword evidence="2 5" id="KW-0689">Ribosomal protein</keyword>
<dbReference type="HAMAP" id="MF_00340">
    <property type="entry name" value="Ribosomal_bL32"/>
    <property type="match status" value="1"/>
</dbReference>
<proteinExistence type="inferred from homology"/>
<gene>
    <name evidence="5" type="primary">rpmF</name>
    <name evidence="7" type="ORF">CH333_03735</name>
</gene>
<evidence type="ECO:0000313" key="8">
    <source>
        <dbReference type="Proteomes" id="UP000215215"/>
    </source>
</evidence>
<comment type="similarity">
    <text evidence="1 5">Belongs to the bacterial ribosomal protein bL32 family.</text>
</comment>